<dbReference type="HOGENOM" id="CLU_024853_4_1_9"/>
<comment type="similarity">
    <text evidence="11">Belongs to the NnrD/CARKD family.</text>
</comment>
<evidence type="ECO:0000256" key="3">
    <source>
        <dbReference type="ARBA" id="ARBA00022741"/>
    </source>
</evidence>
<feature type="binding site" evidence="11">
    <location>
        <position position="570"/>
    </location>
    <ligand>
        <name>AMP</name>
        <dbReference type="ChEBI" id="CHEBI:456215"/>
    </ligand>
</feature>
<comment type="catalytic activity">
    <reaction evidence="10 11">
        <text>(6S)-NADPHX + ADP = AMP + phosphate + NADPH + H(+)</text>
        <dbReference type="Rhea" id="RHEA:32235"/>
        <dbReference type="ChEBI" id="CHEBI:15378"/>
        <dbReference type="ChEBI" id="CHEBI:43474"/>
        <dbReference type="ChEBI" id="CHEBI:57783"/>
        <dbReference type="ChEBI" id="CHEBI:64076"/>
        <dbReference type="ChEBI" id="CHEBI:456215"/>
        <dbReference type="ChEBI" id="CHEBI:456216"/>
        <dbReference type="EC" id="4.2.1.136"/>
    </reaction>
</comment>
<feature type="binding site" evidence="11">
    <location>
        <position position="571"/>
    </location>
    <ligand>
        <name>(6S)-NADPHX</name>
        <dbReference type="ChEBI" id="CHEBI:64076"/>
    </ligand>
</feature>
<dbReference type="PANTHER" id="PTHR12592:SF0">
    <property type="entry name" value="ATP-DEPENDENT (S)-NAD(P)H-HYDRATE DEHYDRATASE"/>
    <property type="match status" value="1"/>
</dbReference>
<comment type="cofactor">
    <cofactor evidence="11">
        <name>Mg(2+)</name>
        <dbReference type="ChEBI" id="CHEBI:18420"/>
    </cofactor>
</comment>
<dbReference type="KEGG" id="pbd:PBOR_02315"/>
<feature type="binding site" evidence="11">
    <location>
        <position position="453"/>
    </location>
    <ligand>
        <name>(6S)-NADPHX</name>
        <dbReference type="ChEBI" id="CHEBI:64076"/>
    </ligand>
</feature>
<comment type="function">
    <text evidence="8">Bifunctional enzyme that catalyzes the epimerization of the S- and R-forms of NAD(P)HX and the dehydration of the S-form of NAD(P)HX at the expense of ADP, which is converted to AMP. This allows the repair of both epimers of NAD(P)HX, a damaged form of NAD(P)H that is a result of enzymatic or heat-dependent hydration.</text>
</comment>
<dbReference type="NCBIfam" id="TIGR00197">
    <property type="entry name" value="yjeF_nterm"/>
    <property type="match status" value="1"/>
</dbReference>
<keyword evidence="12" id="KW-0413">Isomerase</keyword>
<evidence type="ECO:0000256" key="1">
    <source>
        <dbReference type="ARBA" id="ARBA00006001"/>
    </source>
</evidence>
<dbReference type="GO" id="GO:0016301">
    <property type="term" value="F:kinase activity"/>
    <property type="evidence" value="ECO:0007669"/>
    <property type="project" value="UniProtKB-KW"/>
</dbReference>
<feature type="binding site" evidence="12">
    <location>
        <begin position="247"/>
        <end position="253"/>
    </location>
    <ligand>
        <name>(6S)-NADPHX</name>
        <dbReference type="ChEBI" id="CHEBI:64076"/>
    </ligand>
</feature>
<keyword evidence="16" id="KW-1185">Reference proteome</keyword>
<feature type="binding site" evidence="11">
    <location>
        <begin position="541"/>
        <end position="545"/>
    </location>
    <ligand>
        <name>AMP</name>
        <dbReference type="ChEBI" id="CHEBI:456215"/>
    </ligand>
</feature>
<reference evidence="15" key="1">
    <citation type="submission" date="2014-08" db="EMBL/GenBank/DDBJ databases">
        <title>Comparative genomics of the Paenibacillus odorifer group.</title>
        <authorList>
            <person name="den Bakker H.C."/>
            <person name="Tsai Y.-C.Y.-C."/>
            <person name="Martin N."/>
            <person name="Korlach J."/>
            <person name="Wiedmann M."/>
        </authorList>
    </citation>
    <scope>NUCLEOTIDE SEQUENCE [LARGE SCALE GENOMIC DNA]</scope>
    <source>
        <strain evidence="15">DSM 13188</strain>
    </source>
</reference>
<feature type="binding site" evidence="11">
    <location>
        <position position="504"/>
    </location>
    <ligand>
        <name>(6S)-NADPHX</name>
        <dbReference type="ChEBI" id="CHEBI:64076"/>
    </ligand>
</feature>
<sequence length="624" mass="61963">MDVVTAEEMRALDRETIERLGIPAIALMENAGRAIAEEVIALCRRRGAGDAGYGAGGGSADGGTRSYGAGAAGSADGGTRSYGVGAAGGAGGGLRSYKAGAAGGVAGGSGDGGTSSYGAGVAGGLESADAEGRGLGAWAAGGGPAIQPRGFSVSADSALTLAAAGAEHWLVLAGKGNNGGDGLAAARHLREAGIAVTLVYAAAPESLAGEAALQRDAAAAMGIPAVVYGRDAVDLAACSGIIDALLGTGSAGAPRGAYAELIAAANASGNPIVSADIPSGLDADTGETHEPCIHAAVTVCLAFLKRGLLQYPGAGAAGHVVVRSIGIPAALARESGVRVSLLTPEVLRTRLQVDVSRRRSPEGHKGTYGHVLLAAGSLRMSGAGLLSARAALRAGCGLVTWALPDKLLPYVIGCAPELMLAPVAGSDGEWHAGTAAEVLRLSGSRDCVAIGPGLGRFEGDTEWLRRLWEETDSPLVIDADALNILADADYSAWSRRHPVILTPHPGEMARLAGISTAGVQRDRIGLALSYAAAHGVILVLKGAHTVIATPEGQAYVNITGHPGMGTGGAGDVLTGIISGLLAQGLDAAQAAAFGVYLHGLAGEHAARKRDNPAALIAGDIIEAL</sequence>
<keyword evidence="12" id="KW-0630">Potassium</keyword>
<feature type="domain" description="YjeF C-terminal" evidence="13">
    <location>
        <begin position="348"/>
        <end position="624"/>
    </location>
</feature>
<keyword evidence="6 11" id="KW-0520">NAD</keyword>
<dbReference type="Gene3D" id="3.40.50.10260">
    <property type="entry name" value="YjeF N-terminal domain"/>
    <property type="match status" value="2"/>
</dbReference>
<evidence type="ECO:0000259" key="14">
    <source>
        <dbReference type="PROSITE" id="PS51385"/>
    </source>
</evidence>
<keyword evidence="15" id="KW-0808">Transferase</keyword>
<gene>
    <name evidence="11" type="primary">nnrD</name>
    <name evidence="12" type="synonym">nnrE</name>
    <name evidence="15" type="ORF">PBOR_02315</name>
</gene>
<dbReference type="InterPro" id="IPR029056">
    <property type="entry name" value="Ribokinase-like"/>
</dbReference>
<comment type="similarity">
    <text evidence="1">In the N-terminal section; belongs to the NnrE/AIBP family.</text>
</comment>
<feature type="binding site" evidence="11">
    <location>
        <position position="383"/>
    </location>
    <ligand>
        <name>(6S)-NADPHX</name>
        <dbReference type="ChEBI" id="CHEBI:64076"/>
    </ligand>
</feature>
<dbReference type="InterPro" id="IPR000631">
    <property type="entry name" value="CARKD"/>
</dbReference>
<comment type="catalytic activity">
    <reaction evidence="9 11">
        <text>(6S)-NADHX + ADP = AMP + phosphate + NADH + H(+)</text>
        <dbReference type="Rhea" id="RHEA:32223"/>
        <dbReference type="ChEBI" id="CHEBI:15378"/>
        <dbReference type="ChEBI" id="CHEBI:43474"/>
        <dbReference type="ChEBI" id="CHEBI:57945"/>
        <dbReference type="ChEBI" id="CHEBI:64074"/>
        <dbReference type="ChEBI" id="CHEBI:456215"/>
        <dbReference type="ChEBI" id="CHEBI:456216"/>
        <dbReference type="EC" id="4.2.1.136"/>
    </reaction>
</comment>
<comment type="similarity">
    <text evidence="2">In the C-terminal section; belongs to the NnrD/CARKD family.</text>
</comment>
<evidence type="ECO:0000256" key="12">
    <source>
        <dbReference type="HAMAP-Rule" id="MF_01966"/>
    </source>
</evidence>
<organism evidence="15 16">
    <name type="scientific">Paenibacillus borealis</name>
    <dbReference type="NCBI Taxonomy" id="160799"/>
    <lineage>
        <taxon>Bacteria</taxon>
        <taxon>Bacillati</taxon>
        <taxon>Bacillota</taxon>
        <taxon>Bacilli</taxon>
        <taxon>Bacillales</taxon>
        <taxon>Paenibacillaceae</taxon>
        <taxon>Paenibacillus</taxon>
    </lineage>
</organism>
<comment type="function">
    <text evidence="11">Catalyzes the dehydration of the S-form of NAD(P)HX at the expense of ADP, which is converted to AMP. Together with NAD(P)HX epimerase, which catalyzes the epimerization of the S- and R-forms, the enzyme allows the repair of both epimers of NAD(P)HX, a damaged form of NAD(P)H that is a result of enzymatic or heat-dependent hydration.</text>
</comment>
<comment type="function">
    <text evidence="12">Catalyzes the epimerization of the S- and R-forms of NAD(P)HX, a damaged form of NAD(P)H that is a result of enzymatic or heat-dependent hydration. This is a prerequisite for the S-specific NAD(P)H-hydrate dehydratase to allow the repair of both epimers of NAD(P)HX.</text>
</comment>
<accession>A0A089L7B0</accession>
<dbReference type="EMBL" id="CP009285">
    <property type="protein sequence ID" value="AIQ55930.1"/>
    <property type="molecule type" value="Genomic_DNA"/>
</dbReference>
<dbReference type="HAMAP" id="MF_01965">
    <property type="entry name" value="NADHX_dehydratase"/>
    <property type="match status" value="1"/>
</dbReference>
<dbReference type="GO" id="GO:0052856">
    <property type="term" value="F:NAD(P)HX epimerase activity"/>
    <property type="evidence" value="ECO:0007669"/>
    <property type="project" value="UniProtKB-UniRule"/>
</dbReference>
<name>A0A089L7B0_PAEBO</name>
<evidence type="ECO:0000256" key="2">
    <source>
        <dbReference type="ARBA" id="ARBA00009524"/>
    </source>
</evidence>
<dbReference type="GO" id="GO:0046872">
    <property type="term" value="F:metal ion binding"/>
    <property type="evidence" value="ECO:0007669"/>
    <property type="project" value="UniProtKB-KW"/>
</dbReference>
<comment type="cofactor">
    <cofactor evidence="12">
        <name>K(+)</name>
        <dbReference type="ChEBI" id="CHEBI:29103"/>
    </cofactor>
    <text evidence="12">Binds 1 potassium ion per subunit.</text>
</comment>
<dbReference type="PANTHER" id="PTHR12592">
    <property type="entry name" value="ATP-DEPENDENT (S)-NAD(P)H-HYDRATE DEHYDRATASE FAMILY MEMBER"/>
    <property type="match status" value="1"/>
</dbReference>
<dbReference type="GO" id="GO:0052855">
    <property type="term" value="F:ADP-dependent NAD(P)H-hydrate dehydratase activity"/>
    <property type="evidence" value="ECO:0007669"/>
    <property type="project" value="UniProtKB-UniRule"/>
</dbReference>
<evidence type="ECO:0000256" key="7">
    <source>
        <dbReference type="ARBA" id="ARBA00023239"/>
    </source>
</evidence>
<feature type="binding site" evidence="12">
    <location>
        <position position="258"/>
    </location>
    <ligand>
        <name>(6S)-NADPHX</name>
        <dbReference type="ChEBI" id="CHEBI:64076"/>
    </ligand>
</feature>
<dbReference type="Gene3D" id="3.40.1190.20">
    <property type="match status" value="1"/>
</dbReference>
<evidence type="ECO:0000256" key="6">
    <source>
        <dbReference type="ARBA" id="ARBA00023027"/>
    </source>
</evidence>
<dbReference type="RefSeq" id="WP_042210238.1">
    <property type="nucleotide sequence ID" value="NZ_CP009285.1"/>
</dbReference>
<dbReference type="EC" id="4.2.1.136" evidence="11"/>
<dbReference type="SUPFAM" id="SSF53613">
    <property type="entry name" value="Ribokinase-like"/>
    <property type="match status" value="1"/>
</dbReference>
<dbReference type="InterPro" id="IPR017953">
    <property type="entry name" value="Carbohydrate_kinase_pred_CS"/>
</dbReference>
<evidence type="ECO:0000256" key="5">
    <source>
        <dbReference type="ARBA" id="ARBA00022857"/>
    </source>
</evidence>
<dbReference type="EC" id="5.1.99.6" evidence="12"/>
<dbReference type="GO" id="GO:0046496">
    <property type="term" value="P:nicotinamide nucleotide metabolic process"/>
    <property type="evidence" value="ECO:0007669"/>
    <property type="project" value="UniProtKB-UniRule"/>
</dbReference>
<dbReference type="HAMAP" id="MF_01966">
    <property type="entry name" value="NADHX_epimerase"/>
    <property type="match status" value="1"/>
</dbReference>
<evidence type="ECO:0000313" key="15">
    <source>
        <dbReference type="EMBL" id="AIQ55930.1"/>
    </source>
</evidence>
<comment type="catalytic activity">
    <reaction evidence="12">
        <text>(6R)-NADHX = (6S)-NADHX</text>
        <dbReference type="Rhea" id="RHEA:32215"/>
        <dbReference type="ChEBI" id="CHEBI:64074"/>
        <dbReference type="ChEBI" id="CHEBI:64075"/>
        <dbReference type="EC" id="5.1.99.6"/>
    </reaction>
</comment>
<feature type="binding site" evidence="12">
    <location>
        <position position="279"/>
    </location>
    <ligand>
        <name>K(+)</name>
        <dbReference type="ChEBI" id="CHEBI:29103"/>
    </ligand>
</feature>
<keyword evidence="12" id="KW-0479">Metal-binding</keyword>
<evidence type="ECO:0000259" key="13">
    <source>
        <dbReference type="PROSITE" id="PS51383"/>
    </source>
</evidence>
<feature type="binding site" evidence="12">
    <location>
        <position position="276"/>
    </location>
    <ligand>
        <name>(6S)-NADPHX</name>
        <dbReference type="ChEBI" id="CHEBI:64076"/>
    </ligand>
</feature>
<keyword evidence="15" id="KW-0418">Kinase</keyword>
<dbReference type="Proteomes" id="UP000029518">
    <property type="component" value="Chromosome"/>
</dbReference>
<comment type="catalytic activity">
    <reaction evidence="12">
        <text>(6R)-NADPHX = (6S)-NADPHX</text>
        <dbReference type="Rhea" id="RHEA:32227"/>
        <dbReference type="ChEBI" id="CHEBI:64076"/>
        <dbReference type="ChEBI" id="CHEBI:64077"/>
        <dbReference type="EC" id="5.1.99.6"/>
    </reaction>
</comment>
<evidence type="ECO:0000256" key="4">
    <source>
        <dbReference type="ARBA" id="ARBA00022840"/>
    </source>
</evidence>
<evidence type="ECO:0000256" key="10">
    <source>
        <dbReference type="ARBA" id="ARBA00049209"/>
    </source>
</evidence>
<keyword evidence="4 11" id="KW-0067">ATP-binding</keyword>
<dbReference type="SUPFAM" id="SSF64153">
    <property type="entry name" value="YjeF N-terminal domain-like"/>
    <property type="match status" value="2"/>
</dbReference>
<evidence type="ECO:0000256" key="8">
    <source>
        <dbReference type="ARBA" id="ARBA00025153"/>
    </source>
</evidence>
<dbReference type="PROSITE" id="PS01050">
    <property type="entry name" value="YJEF_C_2"/>
    <property type="match status" value="1"/>
</dbReference>
<keyword evidence="3 11" id="KW-0547">Nucleotide-binding</keyword>
<dbReference type="InterPro" id="IPR036652">
    <property type="entry name" value="YjeF_N_dom_sf"/>
</dbReference>
<dbReference type="NCBIfam" id="TIGR00196">
    <property type="entry name" value="yjeF_cterm"/>
    <property type="match status" value="1"/>
</dbReference>
<feature type="binding site" evidence="12">
    <location>
        <begin position="177"/>
        <end position="181"/>
    </location>
    <ligand>
        <name>(6S)-NADPHX</name>
        <dbReference type="ChEBI" id="CHEBI:64076"/>
    </ligand>
</feature>
<dbReference type="InterPro" id="IPR004443">
    <property type="entry name" value="YjeF_N_dom"/>
</dbReference>
<feature type="binding site" evidence="12">
    <location>
        <position position="243"/>
    </location>
    <ligand>
        <name>K(+)</name>
        <dbReference type="ChEBI" id="CHEBI:29103"/>
    </ligand>
</feature>
<dbReference type="Pfam" id="PF01256">
    <property type="entry name" value="Carb_kinase"/>
    <property type="match status" value="1"/>
</dbReference>
<protein>
    <recommendedName>
        <fullName evidence="11 12">Multifunctional fusion protein</fullName>
    </recommendedName>
    <domain>
        <recommendedName>
            <fullName evidence="11">ADP-dependent (S)-NAD(P)H-hydrate dehydratase</fullName>
            <ecNumber evidence="11">4.2.1.136</ecNumber>
        </recommendedName>
        <alternativeName>
            <fullName evidence="11">ADP-dependent NAD(P)HX dehydratase</fullName>
        </alternativeName>
    </domain>
    <domain>
        <recommendedName>
            <fullName evidence="12">NAD(P)H-hydrate epimerase</fullName>
            <ecNumber evidence="12">5.1.99.6</ecNumber>
        </recommendedName>
        <alternativeName>
            <fullName evidence="12">NAD(P)HX epimerase</fullName>
        </alternativeName>
    </domain>
</protein>
<comment type="similarity">
    <text evidence="12">Belongs to the NnrE/AIBP family.</text>
</comment>
<evidence type="ECO:0000313" key="16">
    <source>
        <dbReference type="Proteomes" id="UP000029518"/>
    </source>
</evidence>
<dbReference type="Pfam" id="PF03853">
    <property type="entry name" value="YjeF_N"/>
    <property type="match status" value="1"/>
</dbReference>
<dbReference type="GO" id="GO:0005524">
    <property type="term" value="F:ATP binding"/>
    <property type="evidence" value="ECO:0007669"/>
    <property type="project" value="UniProtKB-KW"/>
</dbReference>
<feature type="domain" description="YjeF N-terminal" evidence="14">
    <location>
        <begin position="9"/>
        <end position="333"/>
    </location>
</feature>
<evidence type="ECO:0000256" key="11">
    <source>
        <dbReference type="HAMAP-Rule" id="MF_01965"/>
    </source>
</evidence>
<dbReference type="PROSITE" id="PS51385">
    <property type="entry name" value="YJEF_N"/>
    <property type="match status" value="1"/>
</dbReference>
<feature type="binding site" evidence="12">
    <location>
        <position position="178"/>
    </location>
    <ligand>
        <name>K(+)</name>
        <dbReference type="ChEBI" id="CHEBI:29103"/>
    </ligand>
</feature>
<comment type="subunit">
    <text evidence="11">Homotetramer.</text>
</comment>
<dbReference type="GO" id="GO:0110051">
    <property type="term" value="P:metabolite repair"/>
    <property type="evidence" value="ECO:0007669"/>
    <property type="project" value="TreeGrafter"/>
</dbReference>
<dbReference type="PROSITE" id="PS51383">
    <property type="entry name" value="YJEF_C_3"/>
    <property type="match status" value="1"/>
</dbReference>
<dbReference type="CDD" id="cd01171">
    <property type="entry name" value="YXKO-related"/>
    <property type="match status" value="1"/>
</dbReference>
<keyword evidence="7 11" id="KW-0456">Lyase</keyword>
<dbReference type="OrthoDB" id="9806925at2"/>
<evidence type="ECO:0000256" key="9">
    <source>
        <dbReference type="ARBA" id="ARBA00048238"/>
    </source>
</evidence>
<dbReference type="AlphaFoldDB" id="A0A089L7B0"/>
<proteinExistence type="inferred from homology"/>
<keyword evidence="5 11" id="KW-0521">NADP</keyword>